<name>A0A398CPD4_9BACL</name>
<evidence type="ECO:0000313" key="1">
    <source>
        <dbReference type="EMBL" id="RIE04443.1"/>
    </source>
</evidence>
<protein>
    <submittedName>
        <fullName evidence="1">Uncharacterized protein</fullName>
    </submittedName>
</protein>
<evidence type="ECO:0000313" key="2">
    <source>
        <dbReference type="Proteomes" id="UP000266340"/>
    </source>
</evidence>
<dbReference type="EMBL" id="QXJM01000027">
    <property type="protein sequence ID" value="RIE04443.1"/>
    <property type="molecule type" value="Genomic_DNA"/>
</dbReference>
<accession>A0A398CPD4</accession>
<dbReference type="Proteomes" id="UP000266340">
    <property type="component" value="Unassembled WGS sequence"/>
</dbReference>
<keyword evidence="2" id="KW-1185">Reference proteome</keyword>
<proteinExistence type="predicted"/>
<gene>
    <name evidence="1" type="ORF">D3H35_07615</name>
</gene>
<reference evidence="1 2" key="1">
    <citation type="submission" date="2018-09" db="EMBL/GenBank/DDBJ databases">
        <title>Cohnella cavernae sp. nov., isolated from a karst cave.</title>
        <authorList>
            <person name="Zhu H."/>
        </authorList>
    </citation>
    <scope>NUCLEOTIDE SEQUENCE [LARGE SCALE GENOMIC DNA]</scope>
    <source>
        <strain evidence="1 2">K2E09-144</strain>
    </source>
</reference>
<dbReference type="AlphaFoldDB" id="A0A398CPD4"/>
<organism evidence="1 2">
    <name type="scientific">Cohnella faecalis</name>
    <dbReference type="NCBI Taxonomy" id="2315694"/>
    <lineage>
        <taxon>Bacteria</taxon>
        <taxon>Bacillati</taxon>
        <taxon>Bacillota</taxon>
        <taxon>Bacilli</taxon>
        <taxon>Bacillales</taxon>
        <taxon>Paenibacillaceae</taxon>
        <taxon>Cohnella</taxon>
    </lineage>
</organism>
<sequence length="63" mass="7071">MNQGSLIAEAFLFDARDKRRTGANSIGQDRQKGNLGVIDRKTVFEKLLPPHPARLREARPCLP</sequence>
<comment type="caution">
    <text evidence="1">The sequence shown here is derived from an EMBL/GenBank/DDBJ whole genome shotgun (WGS) entry which is preliminary data.</text>
</comment>